<evidence type="ECO:0000313" key="13">
    <source>
        <dbReference type="Proteomes" id="UP000824265"/>
    </source>
</evidence>
<dbReference type="SUPFAM" id="SSF103190">
    <property type="entry name" value="Sensory domain-like"/>
    <property type="match status" value="1"/>
</dbReference>
<evidence type="ECO:0000256" key="9">
    <source>
        <dbReference type="SAM" id="Phobius"/>
    </source>
</evidence>
<evidence type="ECO:0000259" key="11">
    <source>
        <dbReference type="PROSITE" id="PS50885"/>
    </source>
</evidence>
<keyword evidence="4 9" id="KW-1133">Transmembrane helix</keyword>
<dbReference type="Pfam" id="PF17202">
    <property type="entry name" value="sCache_3_3"/>
    <property type="match status" value="1"/>
</dbReference>
<evidence type="ECO:0000256" key="7">
    <source>
        <dbReference type="ARBA" id="ARBA00029447"/>
    </source>
</evidence>
<dbReference type="GO" id="GO:0006935">
    <property type="term" value="P:chemotaxis"/>
    <property type="evidence" value="ECO:0007669"/>
    <property type="project" value="InterPro"/>
</dbReference>
<evidence type="ECO:0000256" key="3">
    <source>
        <dbReference type="ARBA" id="ARBA00022692"/>
    </source>
</evidence>
<keyword evidence="3 9" id="KW-0812">Transmembrane</keyword>
<dbReference type="SMART" id="SM00283">
    <property type="entry name" value="MA"/>
    <property type="match status" value="1"/>
</dbReference>
<dbReference type="Gene3D" id="6.10.340.10">
    <property type="match status" value="1"/>
</dbReference>
<dbReference type="InterPro" id="IPR004090">
    <property type="entry name" value="Chemotax_Me-accpt_rcpt"/>
</dbReference>
<dbReference type="AlphaFoldDB" id="A0A9D1R581"/>
<keyword evidence="6 8" id="KW-0807">Transducer</keyword>
<evidence type="ECO:0000256" key="2">
    <source>
        <dbReference type="ARBA" id="ARBA00022475"/>
    </source>
</evidence>
<keyword evidence="2" id="KW-1003">Cell membrane</keyword>
<dbReference type="InterPro" id="IPR003660">
    <property type="entry name" value="HAMP_dom"/>
</dbReference>
<dbReference type="PROSITE" id="PS50111">
    <property type="entry name" value="CHEMOTAXIS_TRANSDUC_2"/>
    <property type="match status" value="1"/>
</dbReference>
<dbReference type="InterPro" id="IPR029151">
    <property type="entry name" value="Sensor-like_sf"/>
</dbReference>
<dbReference type="Proteomes" id="UP000824265">
    <property type="component" value="Unassembled WGS sequence"/>
</dbReference>
<feature type="domain" description="Methyl-accepting transducer" evidence="10">
    <location>
        <begin position="278"/>
        <end position="535"/>
    </location>
</feature>
<evidence type="ECO:0000256" key="8">
    <source>
        <dbReference type="PROSITE-ProRule" id="PRU00284"/>
    </source>
</evidence>
<dbReference type="PANTHER" id="PTHR32089:SF112">
    <property type="entry name" value="LYSOZYME-LIKE PROTEIN-RELATED"/>
    <property type="match status" value="1"/>
</dbReference>
<comment type="caution">
    <text evidence="12">The sequence shown here is derived from an EMBL/GenBank/DDBJ whole genome shotgun (WGS) entry which is preliminary data.</text>
</comment>
<proteinExistence type="inferred from homology"/>
<dbReference type="GO" id="GO:0004888">
    <property type="term" value="F:transmembrane signaling receptor activity"/>
    <property type="evidence" value="ECO:0007669"/>
    <property type="project" value="InterPro"/>
</dbReference>
<organism evidence="12 13">
    <name type="scientific">Candidatus Acetatifactor stercoripullorum</name>
    <dbReference type="NCBI Taxonomy" id="2838414"/>
    <lineage>
        <taxon>Bacteria</taxon>
        <taxon>Bacillati</taxon>
        <taxon>Bacillota</taxon>
        <taxon>Clostridia</taxon>
        <taxon>Lachnospirales</taxon>
        <taxon>Lachnospiraceae</taxon>
        <taxon>Acetatifactor</taxon>
    </lineage>
</organism>
<dbReference type="SUPFAM" id="SSF58104">
    <property type="entry name" value="Methyl-accepting chemotaxis protein (MCP) signaling domain"/>
    <property type="match status" value="1"/>
</dbReference>
<dbReference type="PRINTS" id="PR00260">
    <property type="entry name" value="CHEMTRNSDUCR"/>
</dbReference>
<accession>A0A9D1R581</accession>
<evidence type="ECO:0000256" key="5">
    <source>
        <dbReference type="ARBA" id="ARBA00023136"/>
    </source>
</evidence>
<reference evidence="12" key="2">
    <citation type="submission" date="2021-04" db="EMBL/GenBank/DDBJ databases">
        <authorList>
            <person name="Gilroy R."/>
        </authorList>
    </citation>
    <scope>NUCLEOTIDE SEQUENCE</scope>
    <source>
        <strain evidence="12">CHK195-6426</strain>
    </source>
</reference>
<evidence type="ECO:0000256" key="6">
    <source>
        <dbReference type="ARBA" id="ARBA00023224"/>
    </source>
</evidence>
<dbReference type="InterPro" id="IPR033463">
    <property type="entry name" value="sCache_3"/>
</dbReference>
<gene>
    <name evidence="12" type="ORF">H9742_06365</name>
</gene>
<dbReference type="PROSITE" id="PS50885">
    <property type="entry name" value="HAMP"/>
    <property type="match status" value="1"/>
</dbReference>
<evidence type="ECO:0000313" key="12">
    <source>
        <dbReference type="EMBL" id="HIW81144.1"/>
    </source>
</evidence>
<sequence length="564" mass="61441">MKMQSKILTMALLPIFCLGIVVILIGNVRIGSAMTGSIENGLRASAVSVRDTLEHVDEGDFRVEGDALYKGDFNVSQAVEIADNIKDAADIDITVFFGDTRYMTSVVDTQGNRVIGTQAGQTVIDRVLGNGEEYFSTSVNVEGQNFFGYYLPVYNGGETVVGMIFAGMPQEHAQSQITGIISIMAGVIIGLFVICALLLFAVVRRMVKTLHEGTNALDQLAKGKLNIEMHKTTQSRKDEVGNISRGIMQLREELKEIISSIQEQSRVLNEASDHLMEKAGITSEHIEQVERAVEEIAQGATGQAEETQKATENIIIMGNMIEETAEEIEAMSESAKRIQDMGQTAVSTLQDLQSINVKTKDSIDVIYEQTNTTNISAQKIKEATVLITEIAEETNLLSLNASIEAARAGEQGRGFAVVAAQIQKLAEQSNESARQIEEIINSLLGDSERAVKTMDEVKTIMGQQNANVEKTDQQVKQVLGQVGQAIEALGRVADKTEKLNQAKANVTDTVQNLTAVAQENAASTQESAASVTQVSEVIRGVEEIVRKQKESVEQLHRSMQIFEV</sequence>
<dbReference type="GO" id="GO:0005886">
    <property type="term" value="C:plasma membrane"/>
    <property type="evidence" value="ECO:0007669"/>
    <property type="project" value="UniProtKB-SubCell"/>
</dbReference>
<name>A0A9D1R581_9FIRM</name>
<protein>
    <submittedName>
        <fullName evidence="12">Cache domain-containing protein</fullName>
    </submittedName>
</protein>
<dbReference type="GO" id="GO:0007165">
    <property type="term" value="P:signal transduction"/>
    <property type="evidence" value="ECO:0007669"/>
    <property type="project" value="UniProtKB-KW"/>
</dbReference>
<evidence type="ECO:0000256" key="4">
    <source>
        <dbReference type="ARBA" id="ARBA00022989"/>
    </source>
</evidence>
<keyword evidence="5 9" id="KW-0472">Membrane</keyword>
<feature type="domain" description="HAMP" evidence="11">
    <location>
        <begin position="204"/>
        <end position="259"/>
    </location>
</feature>
<comment type="similarity">
    <text evidence="7">Belongs to the methyl-accepting chemotaxis (MCP) protein family.</text>
</comment>
<reference evidence="12" key="1">
    <citation type="journal article" date="2021" name="PeerJ">
        <title>Extensive microbial diversity within the chicken gut microbiome revealed by metagenomics and culture.</title>
        <authorList>
            <person name="Gilroy R."/>
            <person name="Ravi A."/>
            <person name="Getino M."/>
            <person name="Pursley I."/>
            <person name="Horton D.L."/>
            <person name="Alikhan N.F."/>
            <person name="Baker D."/>
            <person name="Gharbi K."/>
            <person name="Hall N."/>
            <person name="Watson M."/>
            <person name="Adriaenssens E.M."/>
            <person name="Foster-Nyarko E."/>
            <person name="Jarju S."/>
            <person name="Secka A."/>
            <person name="Antonio M."/>
            <person name="Oren A."/>
            <person name="Chaudhuri R.R."/>
            <person name="La Ragione R."/>
            <person name="Hildebrand F."/>
            <person name="Pallen M.J."/>
        </authorList>
    </citation>
    <scope>NUCLEOTIDE SEQUENCE</scope>
    <source>
        <strain evidence="12">CHK195-6426</strain>
    </source>
</reference>
<dbReference type="PANTHER" id="PTHR32089">
    <property type="entry name" value="METHYL-ACCEPTING CHEMOTAXIS PROTEIN MCPB"/>
    <property type="match status" value="1"/>
</dbReference>
<dbReference type="Gene3D" id="1.10.287.950">
    <property type="entry name" value="Methyl-accepting chemotaxis protein"/>
    <property type="match status" value="1"/>
</dbReference>
<dbReference type="InterPro" id="IPR004089">
    <property type="entry name" value="MCPsignal_dom"/>
</dbReference>
<comment type="subcellular location">
    <subcellularLocation>
        <location evidence="1">Cell membrane</location>
        <topology evidence="1">Multi-pass membrane protein</topology>
    </subcellularLocation>
</comment>
<dbReference type="Pfam" id="PF00015">
    <property type="entry name" value="MCPsignal"/>
    <property type="match status" value="1"/>
</dbReference>
<dbReference type="EMBL" id="DXGH01000035">
    <property type="protein sequence ID" value="HIW81144.1"/>
    <property type="molecule type" value="Genomic_DNA"/>
</dbReference>
<evidence type="ECO:0000256" key="1">
    <source>
        <dbReference type="ARBA" id="ARBA00004651"/>
    </source>
</evidence>
<evidence type="ECO:0000259" key="10">
    <source>
        <dbReference type="PROSITE" id="PS50111"/>
    </source>
</evidence>
<feature type="transmembrane region" description="Helical" evidence="9">
    <location>
        <begin position="180"/>
        <end position="203"/>
    </location>
</feature>